<sequence length="491" mass="53275">MKKLLFAIVLLGAVIIYSCNKSSGGSGSTGGTTNTTSTTYNALYIPPTLTGTSFNISLAKSSKQFFATGADTPTYSYNGLPFWGPTLIFNKGDNITLNVTNNLTDTTTVHWHGFHIPPIMDGGPHQKIAPGTTWSPHFVVMNSASTYWFHPHLHEKTYQQLTMGAGGLIIVRDPIETALNLPRNYGVDDIPLVLTSRRFNADNSFNTNVNDYGDYLLANGTLNPQATLPKQFVRFRILNAEIERAYNLGFGDNRTFYVISNDGGLLDAPAPVTRLVLGVGERAEVLVDLSNDAVGSNVSFKSYNSGQTFGFPGGEPSTSGALGSLLNNTTFEVLNINVAAATSGAVTAIPTKLTTNTYLAASDATSTIVTNITAGQGSSEFAFDNNNYNYITINHTIPLNTVVKWTFVNSNVFGHSIHIHDIQFKIVSRSSGTIQPYEQGWKDSFFLHLGETVSVVAKFNDFADGTNPYMYHCHFPNHEDAGLMGQFLVTP</sequence>
<evidence type="ECO:0000256" key="1">
    <source>
        <dbReference type="ARBA" id="ARBA00022723"/>
    </source>
</evidence>
<reference evidence="7 8" key="1">
    <citation type="submission" date="2018-10" db="EMBL/GenBank/DDBJ databases">
        <title>Genomic Encyclopedia of Archaeal and Bacterial Type Strains, Phase II (KMG-II): from individual species to whole genera.</title>
        <authorList>
            <person name="Goeker M."/>
        </authorList>
    </citation>
    <scope>NUCLEOTIDE SEQUENCE [LARGE SCALE GENOMIC DNA]</scope>
    <source>
        <strain evidence="7 8">DSM 18602</strain>
    </source>
</reference>
<dbReference type="GO" id="GO:0005507">
    <property type="term" value="F:copper ion binding"/>
    <property type="evidence" value="ECO:0007669"/>
    <property type="project" value="InterPro"/>
</dbReference>
<evidence type="ECO:0000313" key="7">
    <source>
        <dbReference type="EMBL" id="RKR84567.1"/>
    </source>
</evidence>
<dbReference type="Pfam" id="PF00394">
    <property type="entry name" value="Cu-oxidase"/>
    <property type="match status" value="1"/>
</dbReference>
<name>A0A495J6R0_9SPHI</name>
<dbReference type="Gene3D" id="2.60.40.420">
    <property type="entry name" value="Cupredoxins - blue copper proteins"/>
    <property type="match status" value="3"/>
</dbReference>
<evidence type="ECO:0000259" key="5">
    <source>
        <dbReference type="Pfam" id="PF07731"/>
    </source>
</evidence>
<keyword evidence="1" id="KW-0479">Metal-binding</keyword>
<dbReference type="InterPro" id="IPR001117">
    <property type="entry name" value="Cu-oxidase_2nd"/>
</dbReference>
<gene>
    <name evidence="7" type="ORF">BDD43_4810</name>
</gene>
<feature type="domain" description="Plastocyanin-like" evidence="5">
    <location>
        <begin position="366"/>
        <end position="490"/>
    </location>
</feature>
<dbReference type="AlphaFoldDB" id="A0A495J6R0"/>
<dbReference type="GO" id="GO:0016491">
    <property type="term" value="F:oxidoreductase activity"/>
    <property type="evidence" value="ECO:0007669"/>
    <property type="project" value="UniProtKB-KW"/>
</dbReference>
<dbReference type="Pfam" id="PF07732">
    <property type="entry name" value="Cu-oxidase_3"/>
    <property type="match status" value="1"/>
</dbReference>
<dbReference type="EMBL" id="RBKU01000001">
    <property type="protein sequence ID" value="RKR84567.1"/>
    <property type="molecule type" value="Genomic_DNA"/>
</dbReference>
<feature type="signal peptide" evidence="3">
    <location>
        <begin position="1"/>
        <end position="18"/>
    </location>
</feature>
<dbReference type="Proteomes" id="UP000268007">
    <property type="component" value="Unassembled WGS sequence"/>
</dbReference>
<dbReference type="InterPro" id="IPR002355">
    <property type="entry name" value="Cu_oxidase_Cu_BS"/>
</dbReference>
<keyword evidence="2" id="KW-0560">Oxidoreductase</keyword>
<proteinExistence type="predicted"/>
<evidence type="ECO:0000259" key="6">
    <source>
        <dbReference type="Pfam" id="PF07732"/>
    </source>
</evidence>
<comment type="caution">
    <text evidence="7">The sequence shown here is derived from an EMBL/GenBank/DDBJ whole genome shotgun (WGS) entry which is preliminary data.</text>
</comment>
<feature type="domain" description="Plastocyanin-like" evidence="4">
    <location>
        <begin position="191"/>
        <end position="294"/>
    </location>
</feature>
<organism evidence="7 8">
    <name type="scientific">Mucilaginibacter gracilis</name>
    <dbReference type="NCBI Taxonomy" id="423350"/>
    <lineage>
        <taxon>Bacteria</taxon>
        <taxon>Pseudomonadati</taxon>
        <taxon>Bacteroidota</taxon>
        <taxon>Sphingobacteriia</taxon>
        <taxon>Sphingobacteriales</taxon>
        <taxon>Sphingobacteriaceae</taxon>
        <taxon>Mucilaginibacter</taxon>
    </lineage>
</organism>
<dbReference type="InterPro" id="IPR011706">
    <property type="entry name" value="Cu-oxidase_C"/>
</dbReference>
<dbReference type="Pfam" id="PF07731">
    <property type="entry name" value="Cu-oxidase_2"/>
    <property type="match status" value="1"/>
</dbReference>
<dbReference type="InterPro" id="IPR008972">
    <property type="entry name" value="Cupredoxin"/>
</dbReference>
<dbReference type="PROSITE" id="PS00080">
    <property type="entry name" value="MULTICOPPER_OXIDASE2"/>
    <property type="match status" value="1"/>
</dbReference>
<evidence type="ECO:0000256" key="2">
    <source>
        <dbReference type="ARBA" id="ARBA00023002"/>
    </source>
</evidence>
<dbReference type="CDD" id="cd13867">
    <property type="entry name" value="CuRO_2_CueO_FtsP"/>
    <property type="match status" value="1"/>
</dbReference>
<feature type="domain" description="Plastocyanin-like" evidence="6">
    <location>
        <begin position="69"/>
        <end position="174"/>
    </location>
</feature>
<accession>A0A495J6R0</accession>
<dbReference type="SUPFAM" id="SSF49503">
    <property type="entry name" value="Cupredoxins"/>
    <property type="match status" value="3"/>
</dbReference>
<dbReference type="OrthoDB" id="9757546at2"/>
<dbReference type="PROSITE" id="PS51257">
    <property type="entry name" value="PROKAR_LIPOPROTEIN"/>
    <property type="match status" value="1"/>
</dbReference>
<evidence type="ECO:0000313" key="8">
    <source>
        <dbReference type="Proteomes" id="UP000268007"/>
    </source>
</evidence>
<evidence type="ECO:0000259" key="4">
    <source>
        <dbReference type="Pfam" id="PF00394"/>
    </source>
</evidence>
<keyword evidence="8" id="KW-1185">Reference proteome</keyword>
<dbReference type="PANTHER" id="PTHR48267:SF1">
    <property type="entry name" value="BILIRUBIN OXIDASE"/>
    <property type="match status" value="1"/>
</dbReference>
<keyword evidence="3" id="KW-0732">Signal</keyword>
<dbReference type="InterPro" id="IPR011707">
    <property type="entry name" value="Cu-oxidase-like_N"/>
</dbReference>
<dbReference type="RefSeq" id="WP_121200283.1">
    <property type="nucleotide sequence ID" value="NZ_RBKU01000001.1"/>
</dbReference>
<dbReference type="PANTHER" id="PTHR48267">
    <property type="entry name" value="CUPREDOXIN SUPERFAMILY PROTEIN"/>
    <property type="match status" value="1"/>
</dbReference>
<dbReference type="InterPro" id="IPR045087">
    <property type="entry name" value="Cu-oxidase_fam"/>
</dbReference>
<feature type="chain" id="PRO_5019761595" evidence="3">
    <location>
        <begin position="19"/>
        <end position="491"/>
    </location>
</feature>
<protein>
    <submittedName>
        <fullName evidence="7">Bilirubin oxidase</fullName>
    </submittedName>
</protein>
<evidence type="ECO:0000256" key="3">
    <source>
        <dbReference type="SAM" id="SignalP"/>
    </source>
</evidence>